<proteinExistence type="predicted"/>
<evidence type="ECO:0000313" key="1">
    <source>
        <dbReference type="EMBL" id="KAG5582008.1"/>
    </source>
</evidence>
<gene>
    <name evidence="1" type="ORF">H5410_052635</name>
</gene>
<reference evidence="1 2" key="1">
    <citation type="submission" date="2020-09" db="EMBL/GenBank/DDBJ databases">
        <title>De no assembly of potato wild relative species, Solanum commersonii.</title>
        <authorList>
            <person name="Cho K."/>
        </authorList>
    </citation>
    <scope>NUCLEOTIDE SEQUENCE [LARGE SCALE GENOMIC DNA]</scope>
    <source>
        <strain evidence="1">LZ3.2</strain>
        <tissue evidence="1">Leaf</tissue>
    </source>
</reference>
<sequence length="86" mass="10239">MDKALIVVDLRLFSVWVVRDLRKFLDVHWAMVLLRPTLLVRIREREQEGNVQQWQARELLASEGLEYIVLGFYSRLLGFFPVCHHC</sequence>
<comment type="caution">
    <text evidence="1">The sequence shown here is derived from an EMBL/GenBank/DDBJ whole genome shotgun (WGS) entry which is preliminary data.</text>
</comment>
<name>A0A9J5X4P2_SOLCO</name>
<protein>
    <submittedName>
        <fullName evidence="1">Uncharacterized protein</fullName>
    </submittedName>
</protein>
<dbReference type="Proteomes" id="UP000824120">
    <property type="component" value="Chromosome 10"/>
</dbReference>
<evidence type="ECO:0000313" key="2">
    <source>
        <dbReference type="Proteomes" id="UP000824120"/>
    </source>
</evidence>
<dbReference type="AlphaFoldDB" id="A0A9J5X4P2"/>
<keyword evidence="2" id="KW-1185">Reference proteome</keyword>
<dbReference type="EMBL" id="JACXVP010000010">
    <property type="protein sequence ID" value="KAG5582008.1"/>
    <property type="molecule type" value="Genomic_DNA"/>
</dbReference>
<accession>A0A9J5X4P2</accession>
<organism evidence="1 2">
    <name type="scientific">Solanum commersonii</name>
    <name type="common">Commerson's wild potato</name>
    <name type="synonym">Commerson's nightshade</name>
    <dbReference type="NCBI Taxonomy" id="4109"/>
    <lineage>
        <taxon>Eukaryota</taxon>
        <taxon>Viridiplantae</taxon>
        <taxon>Streptophyta</taxon>
        <taxon>Embryophyta</taxon>
        <taxon>Tracheophyta</taxon>
        <taxon>Spermatophyta</taxon>
        <taxon>Magnoliopsida</taxon>
        <taxon>eudicotyledons</taxon>
        <taxon>Gunneridae</taxon>
        <taxon>Pentapetalae</taxon>
        <taxon>asterids</taxon>
        <taxon>lamiids</taxon>
        <taxon>Solanales</taxon>
        <taxon>Solanaceae</taxon>
        <taxon>Solanoideae</taxon>
        <taxon>Solaneae</taxon>
        <taxon>Solanum</taxon>
    </lineage>
</organism>